<dbReference type="PIRSF" id="PIRSF003108">
    <property type="entry name" value="DinJ"/>
    <property type="match status" value="1"/>
</dbReference>
<sequence length="86" mass="10000">MQEQELITISVESNIKMMAEAIFEQLGMTKSEAIELFYRQVALTKDIYFIQKNLNRETMEAIEKVENSEGLTSYSSFAQLRQELEV</sequence>
<gene>
    <name evidence="3" type="ORF">KA717_17325</name>
</gene>
<name>A0A977Q055_9CYAN</name>
<dbReference type="InterPro" id="IPR026262">
    <property type="entry name" value="DinJ"/>
</dbReference>
<dbReference type="Pfam" id="PF04221">
    <property type="entry name" value="RelB"/>
    <property type="match status" value="1"/>
</dbReference>
<dbReference type="NCBIfam" id="TIGR02384">
    <property type="entry name" value="RelB_DinJ"/>
    <property type="match status" value="1"/>
</dbReference>
<dbReference type="AlphaFoldDB" id="A0A977Q055"/>
<dbReference type="EMBL" id="CP073041">
    <property type="protein sequence ID" value="UXE64120.1"/>
    <property type="molecule type" value="Genomic_DNA"/>
</dbReference>
<protein>
    <submittedName>
        <fullName evidence="3">Type II toxin-antitoxin system RelB/DinJ family antitoxin</fullName>
    </submittedName>
</protein>
<reference evidence="3" key="1">
    <citation type="submission" date="2021-04" db="EMBL/GenBank/DDBJ databases">
        <title>Genome sequence of Woronichinia naegeliana from Washington state freshwater lake bloom.</title>
        <authorList>
            <person name="Dreher T.W."/>
        </authorList>
    </citation>
    <scope>NUCLEOTIDE SEQUENCE</scope>
    <source>
        <strain evidence="3">WA131</strain>
    </source>
</reference>
<evidence type="ECO:0000313" key="3">
    <source>
        <dbReference type="EMBL" id="UXE64120.1"/>
    </source>
</evidence>
<evidence type="ECO:0000256" key="2">
    <source>
        <dbReference type="ARBA" id="ARBA00022649"/>
    </source>
</evidence>
<evidence type="ECO:0000256" key="1">
    <source>
        <dbReference type="ARBA" id="ARBA00010562"/>
    </source>
</evidence>
<dbReference type="PANTHER" id="PTHR38781">
    <property type="entry name" value="ANTITOXIN DINJ-RELATED"/>
    <property type="match status" value="1"/>
</dbReference>
<keyword evidence="2" id="KW-1277">Toxin-antitoxin system</keyword>
<dbReference type="GO" id="GO:0015643">
    <property type="term" value="F:toxic substance binding"/>
    <property type="evidence" value="ECO:0007669"/>
    <property type="project" value="InterPro"/>
</dbReference>
<dbReference type="KEGG" id="wna:KA717_17325"/>
<dbReference type="InterPro" id="IPR013321">
    <property type="entry name" value="Arc_rbn_hlx_hlx"/>
</dbReference>
<comment type="similarity">
    <text evidence="1">Belongs to the RelB/DinJ antitoxin family.</text>
</comment>
<dbReference type="PANTHER" id="PTHR38781:SF1">
    <property type="entry name" value="ANTITOXIN DINJ-RELATED"/>
    <property type="match status" value="1"/>
</dbReference>
<dbReference type="GO" id="GO:0006355">
    <property type="term" value="P:regulation of DNA-templated transcription"/>
    <property type="evidence" value="ECO:0007669"/>
    <property type="project" value="InterPro"/>
</dbReference>
<dbReference type="Gene3D" id="1.10.1220.10">
    <property type="entry name" value="Met repressor-like"/>
    <property type="match status" value="1"/>
</dbReference>
<dbReference type="InterPro" id="IPR007337">
    <property type="entry name" value="RelB/DinJ"/>
</dbReference>
<dbReference type="GO" id="GO:0044010">
    <property type="term" value="P:single-species biofilm formation"/>
    <property type="evidence" value="ECO:0007669"/>
    <property type="project" value="InterPro"/>
</dbReference>
<dbReference type="Proteomes" id="UP001065613">
    <property type="component" value="Chromosome"/>
</dbReference>
<proteinExistence type="inferred from homology"/>
<accession>A0A977Q055</accession>
<dbReference type="GO" id="GO:0006351">
    <property type="term" value="P:DNA-templated transcription"/>
    <property type="evidence" value="ECO:0007669"/>
    <property type="project" value="TreeGrafter"/>
</dbReference>
<organism evidence="3">
    <name type="scientific">Woronichinia naegeliana WA131</name>
    <dbReference type="NCBI Taxonomy" id="2824559"/>
    <lineage>
        <taxon>Bacteria</taxon>
        <taxon>Bacillati</taxon>
        <taxon>Cyanobacteriota</taxon>
        <taxon>Cyanophyceae</taxon>
        <taxon>Synechococcales</taxon>
        <taxon>Coelosphaeriaceae</taxon>
        <taxon>Woronichinia</taxon>
    </lineage>
</organism>
<dbReference type="GO" id="GO:0000987">
    <property type="term" value="F:cis-regulatory region sequence-specific DNA binding"/>
    <property type="evidence" value="ECO:0007669"/>
    <property type="project" value="InterPro"/>
</dbReference>